<dbReference type="GO" id="GO:0044038">
    <property type="term" value="P:cell wall macromolecule biosynthetic process"/>
    <property type="evidence" value="ECO:0007669"/>
    <property type="project" value="TreeGrafter"/>
</dbReference>
<dbReference type="EMBL" id="UARG01000042">
    <property type="protein sequence ID" value="SQA94487.1"/>
    <property type="molecule type" value="Genomic_DNA"/>
</dbReference>
<evidence type="ECO:0000256" key="2">
    <source>
        <dbReference type="ARBA" id="ARBA00022475"/>
    </source>
</evidence>
<dbReference type="PANTHER" id="PTHR22926:SF3">
    <property type="entry name" value="UNDECAPRENYL-PHOSPHATE ALPHA-N-ACETYLGLUCOSAMINYL 1-PHOSPHATE TRANSFERASE"/>
    <property type="match status" value="1"/>
</dbReference>
<keyword evidence="6 7" id="KW-0472">Membrane</keyword>
<dbReference type="GO" id="GO:0071555">
    <property type="term" value="P:cell wall organization"/>
    <property type="evidence" value="ECO:0007669"/>
    <property type="project" value="TreeGrafter"/>
</dbReference>
<dbReference type="GO" id="GO:0005886">
    <property type="term" value="C:plasma membrane"/>
    <property type="evidence" value="ECO:0007669"/>
    <property type="project" value="UniProtKB-SubCell"/>
</dbReference>
<protein>
    <submittedName>
        <fullName evidence="8">Undecaprenyl-phosphate alpha-N-acetylglucosaminyl 1-phosphate transferase</fullName>
    </submittedName>
</protein>
<dbReference type="AlphaFoldDB" id="A0A2X2SW27"/>
<proteinExistence type="predicted"/>
<evidence type="ECO:0000256" key="1">
    <source>
        <dbReference type="ARBA" id="ARBA00004651"/>
    </source>
</evidence>
<sequence length="126" mass="14129">MDKPNARSSHKEKTPTLGGFSFFVSLVFTLFLLRFFDNDNVGINILSGVGVLFFVGLKDDLVGVNPSTKIIGQIIATLMLFLGTGLKITTLDNFLGITDIPYWLSIFMSCGMMMMIVKLLQSYRWY</sequence>
<name>A0A2X2SW27_CAPOC</name>
<comment type="subcellular location">
    <subcellularLocation>
        <location evidence="1">Cell membrane</location>
        <topology evidence="1">Multi-pass membrane protein</topology>
    </subcellularLocation>
</comment>
<evidence type="ECO:0000256" key="4">
    <source>
        <dbReference type="ARBA" id="ARBA00022692"/>
    </source>
</evidence>
<reference evidence="8 9" key="1">
    <citation type="submission" date="2018-06" db="EMBL/GenBank/DDBJ databases">
        <authorList>
            <consortium name="Pathogen Informatics"/>
            <person name="Doyle S."/>
        </authorList>
    </citation>
    <scope>NUCLEOTIDE SEQUENCE [LARGE SCALE GENOMIC DNA]</scope>
    <source>
        <strain evidence="8 9">NCTC11546</strain>
    </source>
</reference>
<feature type="transmembrane region" description="Helical" evidence="7">
    <location>
        <begin position="41"/>
        <end position="58"/>
    </location>
</feature>
<feature type="transmembrane region" description="Helical" evidence="7">
    <location>
        <begin position="100"/>
        <end position="120"/>
    </location>
</feature>
<dbReference type="InterPro" id="IPR000715">
    <property type="entry name" value="Glycosyl_transferase_4"/>
</dbReference>
<evidence type="ECO:0000256" key="3">
    <source>
        <dbReference type="ARBA" id="ARBA00022679"/>
    </source>
</evidence>
<feature type="transmembrane region" description="Helical" evidence="7">
    <location>
        <begin position="70"/>
        <end position="88"/>
    </location>
</feature>
<feature type="transmembrane region" description="Helical" evidence="7">
    <location>
        <begin position="16"/>
        <end position="35"/>
    </location>
</feature>
<organism evidence="8 9">
    <name type="scientific">Capnocytophaga ochracea</name>
    <dbReference type="NCBI Taxonomy" id="1018"/>
    <lineage>
        <taxon>Bacteria</taxon>
        <taxon>Pseudomonadati</taxon>
        <taxon>Bacteroidota</taxon>
        <taxon>Flavobacteriia</taxon>
        <taxon>Flavobacteriales</taxon>
        <taxon>Flavobacteriaceae</taxon>
        <taxon>Capnocytophaga</taxon>
    </lineage>
</organism>
<gene>
    <name evidence="8" type="ORF">NCTC11546_02661</name>
</gene>
<accession>A0A2X2SW27</accession>
<keyword evidence="4 7" id="KW-0812">Transmembrane</keyword>
<dbReference type="Proteomes" id="UP000249891">
    <property type="component" value="Unassembled WGS sequence"/>
</dbReference>
<evidence type="ECO:0000256" key="5">
    <source>
        <dbReference type="ARBA" id="ARBA00022989"/>
    </source>
</evidence>
<dbReference type="GO" id="GO:0009103">
    <property type="term" value="P:lipopolysaccharide biosynthetic process"/>
    <property type="evidence" value="ECO:0007669"/>
    <property type="project" value="TreeGrafter"/>
</dbReference>
<keyword evidence="3 8" id="KW-0808">Transferase</keyword>
<dbReference type="GO" id="GO:0016780">
    <property type="term" value="F:phosphotransferase activity, for other substituted phosphate groups"/>
    <property type="evidence" value="ECO:0007669"/>
    <property type="project" value="InterPro"/>
</dbReference>
<evidence type="ECO:0000313" key="9">
    <source>
        <dbReference type="Proteomes" id="UP000249891"/>
    </source>
</evidence>
<keyword evidence="5 7" id="KW-1133">Transmembrane helix</keyword>
<dbReference type="Pfam" id="PF00953">
    <property type="entry name" value="Glycos_transf_4"/>
    <property type="match status" value="1"/>
</dbReference>
<evidence type="ECO:0000313" key="8">
    <source>
        <dbReference type="EMBL" id="SQA94487.1"/>
    </source>
</evidence>
<evidence type="ECO:0000256" key="7">
    <source>
        <dbReference type="SAM" id="Phobius"/>
    </source>
</evidence>
<keyword evidence="2" id="KW-1003">Cell membrane</keyword>
<evidence type="ECO:0000256" key="6">
    <source>
        <dbReference type="ARBA" id="ARBA00023136"/>
    </source>
</evidence>
<dbReference type="PANTHER" id="PTHR22926">
    <property type="entry name" value="PHOSPHO-N-ACETYLMURAMOYL-PENTAPEPTIDE-TRANSFERASE"/>
    <property type="match status" value="1"/>
</dbReference>